<comment type="caution">
    <text evidence="3">The sequence shown here is derived from an EMBL/GenBank/DDBJ whole genome shotgun (WGS) entry which is preliminary data.</text>
</comment>
<sequence>MPPWTSLEGHMIRVEEHLDKGRYTLRAELPGVDPATDVDISVHDGHMTIKAERTEQHKEGVHPDLPGNSARRNRSPRHPKRAVSERNCSSRRRLRTSAVLSSPASRVAVHPRVVSGSAIDADGTTDGSSPAGAPVPARLVRSDGRKPTVLPAMPALSTAGRVVPRPGRRTPRPTVGPARPTAEATPASGSPAPRRAQVLR</sequence>
<dbReference type="SUPFAM" id="SSF49764">
    <property type="entry name" value="HSP20-like chaperones"/>
    <property type="match status" value="1"/>
</dbReference>
<dbReference type="CDD" id="cd06464">
    <property type="entry name" value="ACD_sHsps-like"/>
    <property type="match status" value="1"/>
</dbReference>
<dbReference type="EMBL" id="AJJH01000115">
    <property type="protein sequence ID" value="EID77922.1"/>
    <property type="molecule type" value="Genomic_DNA"/>
</dbReference>
<evidence type="ECO:0000259" key="2">
    <source>
        <dbReference type="Pfam" id="PF00011"/>
    </source>
</evidence>
<dbReference type="InterPro" id="IPR008978">
    <property type="entry name" value="HSP20-like_chaperone"/>
</dbReference>
<protein>
    <submittedName>
        <fullName evidence="3">Heat shock protein Hsp20</fullName>
    </submittedName>
</protein>
<evidence type="ECO:0000313" key="4">
    <source>
        <dbReference type="Proteomes" id="UP000006447"/>
    </source>
</evidence>
<organism evidence="3 4">
    <name type="scientific">Rhodococcus opacus RKJ300 = JCM 13270</name>
    <dbReference type="NCBI Taxonomy" id="1165867"/>
    <lineage>
        <taxon>Bacteria</taxon>
        <taxon>Bacillati</taxon>
        <taxon>Actinomycetota</taxon>
        <taxon>Actinomycetes</taxon>
        <taxon>Mycobacteriales</taxon>
        <taxon>Nocardiaceae</taxon>
        <taxon>Rhodococcus</taxon>
    </lineage>
</organism>
<feature type="compositionally biased region" description="Low complexity" evidence="1">
    <location>
        <begin position="172"/>
        <end position="182"/>
    </location>
</feature>
<dbReference type="Proteomes" id="UP000006447">
    <property type="component" value="Unassembled WGS sequence"/>
</dbReference>
<dbReference type="AlphaFoldDB" id="I0WNF6"/>
<gene>
    <name evidence="3" type="ORF">W59_21263</name>
</gene>
<reference evidence="3 4" key="1">
    <citation type="journal article" date="2012" name="J. Bacteriol.">
        <title>Draft genome sequence of the nitrophenol-degrading actinomycete Rhodococcus imtechensis RKJ300.</title>
        <authorList>
            <person name="Vikram S."/>
            <person name="Kumar S."/>
            <person name="Subramanian S."/>
            <person name="Raghava G.P."/>
        </authorList>
    </citation>
    <scope>NUCLEOTIDE SEQUENCE [LARGE SCALE GENOMIC DNA]</scope>
    <source>
        <strain evidence="3 4">RKJ300</strain>
    </source>
</reference>
<feature type="compositionally biased region" description="Basic residues" evidence="1">
    <location>
        <begin position="71"/>
        <end position="81"/>
    </location>
</feature>
<dbReference type="Gene3D" id="2.60.40.790">
    <property type="match status" value="1"/>
</dbReference>
<proteinExistence type="predicted"/>
<name>I0WNF6_RHOOP</name>
<accession>I0WNF6</accession>
<feature type="compositionally biased region" description="Basic and acidic residues" evidence="1">
    <location>
        <begin position="51"/>
        <end position="62"/>
    </location>
</feature>
<evidence type="ECO:0000313" key="3">
    <source>
        <dbReference type="EMBL" id="EID77922.1"/>
    </source>
</evidence>
<dbReference type="Pfam" id="PF00011">
    <property type="entry name" value="HSP20"/>
    <property type="match status" value="1"/>
</dbReference>
<dbReference type="InterPro" id="IPR002068">
    <property type="entry name" value="A-crystallin/Hsp20_dom"/>
</dbReference>
<evidence type="ECO:0000256" key="1">
    <source>
        <dbReference type="SAM" id="MobiDB-lite"/>
    </source>
</evidence>
<keyword evidence="3" id="KW-0346">Stress response</keyword>
<feature type="region of interest" description="Disordered" evidence="1">
    <location>
        <begin position="51"/>
        <end position="200"/>
    </location>
</feature>
<feature type="domain" description="SHSP" evidence="2">
    <location>
        <begin position="18"/>
        <end position="59"/>
    </location>
</feature>